<dbReference type="AlphaFoldDB" id="A0A8H5TCM0"/>
<organism evidence="1 2">
    <name type="scientific">Fusarium heterosporum</name>
    <dbReference type="NCBI Taxonomy" id="42747"/>
    <lineage>
        <taxon>Eukaryota</taxon>
        <taxon>Fungi</taxon>
        <taxon>Dikarya</taxon>
        <taxon>Ascomycota</taxon>
        <taxon>Pezizomycotina</taxon>
        <taxon>Sordariomycetes</taxon>
        <taxon>Hypocreomycetidae</taxon>
        <taxon>Hypocreales</taxon>
        <taxon>Nectriaceae</taxon>
        <taxon>Fusarium</taxon>
        <taxon>Fusarium heterosporum species complex</taxon>
    </lineage>
</organism>
<proteinExistence type="predicted"/>
<protein>
    <submittedName>
        <fullName evidence="1">Uncharacterized protein</fullName>
    </submittedName>
</protein>
<reference evidence="1 2" key="1">
    <citation type="submission" date="2020-05" db="EMBL/GenBank/DDBJ databases">
        <title>Identification and distribution of gene clusters putatively required for synthesis of sphingolipid metabolism inhibitors in phylogenetically diverse species of the filamentous fungus Fusarium.</title>
        <authorList>
            <person name="Kim H.-S."/>
            <person name="Busman M."/>
            <person name="Brown D.W."/>
            <person name="Divon H."/>
            <person name="Uhlig S."/>
            <person name="Proctor R.H."/>
        </authorList>
    </citation>
    <scope>NUCLEOTIDE SEQUENCE [LARGE SCALE GENOMIC DNA]</scope>
    <source>
        <strain evidence="1 2">NRRL 20693</strain>
    </source>
</reference>
<comment type="caution">
    <text evidence="1">The sequence shown here is derived from an EMBL/GenBank/DDBJ whole genome shotgun (WGS) entry which is preliminary data.</text>
</comment>
<evidence type="ECO:0000313" key="1">
    <source>
        <dbReference type="EMBL" id="KAF5667236.1"/>
    </source>
</evidence>
<keyword evidence="2" id="KW-1185">Reference proteome</keyword>
<gene>
    <name evidence="1" type="ORF">FHETE_5939</name>
</gene>
<dbReference type="EMBL" id="JAAGWQ010000103">
    <property type="protein sequence ID" value="KAF5667236.1"/>
    <property type="molecule type" value="Genomic_DNA"/>
</dbReference>
<dbReference type="Proteomes" id="UP000567885">
    <property type="component" value="Unassembled WGS sequence"/>
</dbReference>
<name>A0A8H5TCM0_FUSHE</name>
<evidence type="ECO:0000313" key="2">
    <source>
        <dbReference type="Proteomes" id="UP000567885"/>
    </source>
</evidence>
<accession>A0A8H5TCM0</accession>
<sequence>MPFILVVSSIDLFSVSFCDNLPLLTLWHSNVLSFHNALSLPSMALLLSIQTGIALGGPCKPLPSITEVNVPTTAVSSETSPITLEATPTALTEPQITTSFNEDSTTTTRKESSTTSVADVTTTATIDGVSTTTSTDSPKGTPMVADFDGGSVEMAYIPVRTTDASVQLTSNPSIKPAPAVFAIDDSTNRLYTELPDGTVLFATTTLGQSDPSALNFNIADRIGNTDAEYVTCVVDSNNFLVCGLENGSDTFRFFYREPAFGGDSTCYATFDFTKAGLFPVVRLSLS</sequence>